<evidence type="ECO:0000256" key="1">
    <source>
        <dbReference type="SAM" id="Phobius"/>
    </source>
</evidence>
<dbReference type="AlphaFoldDB" id="A0A1Z3HKG8"/>
<dbReference type="Proteomes" id="UP000191901">
    <property type="component" value="Chromosome"/>
</dbReference>
<organism evidence="2 3">
    <name type="scientific">Halomicronema hongdechloris C2206</name>
    <dbReference type="NCBI Taxonomy" id="1641165"/>
    <lineage>
        <taxon>Bacteria</taxon>
        <taxon>Bacillati</taxon>
        <taxon>Cyanobacteriota</taxon>
        <taxon>Cyanophyceae</taxon>
        <taxon>Nodosilineales</taxon>
        <taxon>Nodosilineaceae</taxon>
        <taxon>Halomicronema</taxon>
    </lineage>
</organism>
<proteinExistence type="predicted"/>
<evidence type="ECO:0000313" key="2">
    <source>
        <dbReference type="EMBL" id="ASC70756.1"/>
    </source>
</evidence>
<dbReference type="InterPro" id="IPR021215">
    <property type="entry name" value="DUF2752"/>
</dbReference>
<keyword evidence="1" id="KW-0812">Transmembrane</keyword>
<evidence type="ECO:0008006" key="4">
    <source>
        <dbReference type="Google" id="ProtNLM"/>
    </source>
</evidence>
<feature type="transmembrane region" description="Helical" evidence="1">
    <location>
        <begin position="70"/>
        <end position="91"/>
    </location>
</feature>
<sequence length="162" mass="18016">MTLRSLSHSPHWQRLALLGGASIPLVGAWLFNHNILAYPWDNCLFQQVFGTISPSCGLTRSFQAIARGDLATACSYHLFGPILFIICLYLWGRALTELLCKPASTLLSIAPLNNRYLLVGLGASFIGYYAMRLYSRLDADWLPQGLTENPIWQFLTSAVPVL</sequence>
<gene>
    <name evidence="2" type="ORF">XM38_017020</name>
</gene>
<keyword evidence="1" id="KW-1133">Transmembrane helix</keyword>
<dbReference type="Pfam" id="PF10825">
    <property type="entry name" value="DUF2752"/>
    <property type="match status" value="1"/>
</dbReference>
<feature type="transmembrane region" description="Helical" evidence="1">
    <location>
        <begin position="112"/>
        <end position="131"/>
    </location>
</feature>
<protein>
    <recommendedName>
        <fullName evidence="4">DUF2752 domain-containing protein</fullName>
    </recommendedName>
</protein>
<dbReference type="KEGG" id="hhg:XM38_017020"/>
<keyword evidence="3" id="KW-1185">Reference proteome</keyword>
<dbReference type="RefSeq" id="WP_202978854.1">
    <property type="nucleotide sequence ID" value="NZ_CP021983.2"/>
</dbReference>
<feature type="transmembrane region" description="Helical" evidence="1">
    <location>
        <begin position="12"/>
        <end position="31"/>
    </location>
</feature>
<dbReference type="EMBL" id="CP021983">
    <property type="protein sequence ID" value="ASC70756.1"/>
    <property type="molecule type" value="Genomic_DNA"/>
</dbReference>
<name>A0A1Z3HKG8_9CYAN</name>
<accession>A0A1Z3HKG8</accession>
<evidence type="ECO:0000313" key="3">
    <source>
        <dbReference type="Proteomes" id="UP000191901"/>
    </source>
</evidence>
<keyword evidence="1" id="KW-0472">Membrane</keyword>
<reference evidence="2 3" key="1">
    <citation type="journal article" date="2016" name="Biochim. Biophys. Acta">
        <title>Characterization of red-shifted phycobilisomes isolated from the chlorophyll f-containing cyanobacterium Halomicronema hongdechloris.</title>
        <authorList>
            <person name="Li Y."/>
            <person name="Lin Y."/>
            <person name="Garvey C.J."/>
            <person name="Birch D."/>
            <person name="Corkery R.W."/>
            <person name="Loughlin P.C."/>
            <person name="Scheer H."/>
            <person name="Willows R.D."/>
            <person name="Chen M."/>
        </authorList>
    </citation>
    <scope>NUCLEOTIDE SEQUENCE [LARGE SCALE GENOMIC DNA]</scope>
    <source>
        <strain evidence="2 3">C2206</strain>
    </source>
</reference>